<dbReference type="AlphaFoldDB" id="A0A167KTJ0"/>
<keyword evidence="2" id="KW-1185">Reference proteome</keyword>
<proteinExistence type="predicted"/>
<evidence type="ECO:0000313" key="1">
    <source>
        <dbReference type="EMBL" id="OAD68839.1"/>
    </source>
</evidence>
<sequence>MHEESTVETPHTSGRANNIADFTFHTSVKAANSSTLNSFYSNMNFLFGKPLTLNHIVALECQLRHTIVKYRLWSQDLAVALNFRHILNHLSHTVRIPERLAEIIKIGRTRSVLLHKKTTTLHVIRILPIITADIGRIRSEVIRFFAHGRYLFVRFGSCTRPIREGGFGVLNPQTQYYLLQTRWILPLLDQATPLEFAGPILSYLLRQYYDTSDPLLPVVFPELRSSRINSFSIFPTFFRAMKILQLSLEWSTINRATAQELPLSAVFDPSYPLPIYVSCGKLRVNDAFSYYYTIGCIRRRHTNKELYLPEWFSLLTVSPPRDSNSRMASFFPTSPRHLQNFLSSGIGDVPQLHNLSAKVIRAYVRPPLAQMTHTSSGLASIKGQYDTKLQLGSWTLLSSSHLTTFFSALPCSRLRSAIPLYPHILFWDALSVQFGEAHFQYIFNDVPFVNSRVAAIAVLHTRGLELEEHIISTT</sequence>
<dbReference type="GeneID" id="28993260"/>
<gene>
    <name evidence="1" type="ORF">PHYBLDRAFT_149850</name>
</gene>
<dbReference type="RefSeq" id="XP_018286879.1">
    <property type="nucleotide sequence ID" value="XM_018432354.1"/>
</dbReference>
<protein>
    <submittedName>
        <fullName evidence="1">Uncharacterized protein</fullName>
    </submittedName>
</protein>
<dbReference type="Proteomes" id="UP000077315">
    <property type="component" value="Unassembled WGS sequence"/>
</dbReference>
<dbReference type="InParanoid" id="A0A167KTJ0"/>
<organism evidence="1 2">
    <name type="scientific">Phycomyces blakesleeanus (strain ATCC 8743b / DSM 1359 / FGSC 10004 / NBRC 33097 / NRRL 1555)</name>
    <dbReference type="NCBI Taxonomy" id="763407"/>
    <lineage>
        <taxon>Eukaryota</taxon>
        <taxon>Fungi</taxon>
        <taxon>Fungi incertae sedis</taxon>
        <taxon>Mucoromycota</taxon>
        <taxon>Mucoromycotina</taxon>
        <taxon>Mucoromycetes</taxon>
        <taxon>Mucorales</taxon>
        <taxon>Phycomycetaceae</taxon>
        <taxon>Phycomyces</taxon>
    </lineage>
</organism>
<reference evidence="2" key="1">
    <citation type="submission" date="2015-06" db="EMBL/GenBank/DDBJ databases">
        <title>Expansion of signal transduction pathways in fungi by whole-genome duplication.</title>
        <authorList>
            <consortium name="DOE Joint Genome Institute"/>
            <person name="Corrochano L.M."/>
            <person name="Kuo A."/>
            <person name="Marcet-Houben M."/>
            <person name="Polaino S."/>
            <person name="Salamov A."/>
            <person name="Villalobos J.M."/>
            <person name="Alvarez M.I."/>
            <person name="Avalos J."/>
            <person name="Benito E.P."/>
            <person name="Benoit I."/>
            <person name="Burger G."/>
            <person name="Camino L.P."/>
            <person name="Canovas D."/>
            <person name="Cerda-Olmedo E."/>
            <person name="Cheng J.-F."/>
            <person name="Dominguez A."/>
            <person name="Elias M."/>
            <person name="Eslava A.P."/>
            <person name="Glaser F."/>
            <person name="Grimwood J."/>
            <person name="Gutierrez G."/>
            <person name="Heitman J."/>
            <person name="Henrissat B."/>
            <person name="Iturriaga E.A."/>
            <person name="Lang B.F."/>
            <person name="Lavin J.L."/>
            <person name="Lee S."/>
            <person name="Li W."/>
            <person name="Lindquist E."/>
            <person name="Lopez-Garcia S."/>
            <person name="Luque E.M."/>
            <person name="Marcos A.T."/>
            <person name="Martin J."/>
            <person name="McCluskey K."/>
            <person name="Medina H.R."/>
            <person name="Miralles-Duran A."/>
            <person name="Miyazaki A."/>
            <person name="Munoz-Torres E."/>
            <person name="Oguiza J.A."/>
            <person name="Ohm R."/>
            <person name="Olmedo M."/>
            <person name="Orejas M."/>
            <person name="Ortiz-Castellanos L."/>
            <person name="Pisabarro A.G."/>
            <person name="Rodriguez-Romero J."/>
            <person name="Ruiz-Herrera J."/>
            <person name="Ruiz-Vazquez R."/>
            <person name="Sanz C."/>
            <person name="Schackwitz W."/>
            <person name="Schmutz J."/>
            <person name="Shahriari M."/>
            <person name="Shelest E."/>
            <person name="Silva-Franco F."/>
            <person name="Soanes D."/>
            <person name="Syed K."/>
            <person name="Tagua V.G."/>
            <person name="Talbot N.J."/>
            <person name="Thon M."/>
            <person name="De vries R.P."/>
            <person name="Wiebenga A."/>
            <person name="Yadav J.S."/>
            <person name="Braun E.L."/>
            <person name="Baker S."/>
            <person name="Garre V."/>
            <person name="Horwitz B."/>
            <person name="Torres-Martinez S."/>
            <person name="Idnurm A."/>
            <person name="Herrera-Estrella A."/>
            <person name="Gabaldon T."/>
            <person name="Grigoriev I.V."/>
        </authorList>
    </citation>
    <scope>NUCLEOTIDE SEQUENCE [LARGE SCALE GENOMIC DNA]</scope>
    <source>
        <strain evidence="2">NRRL 1555(-)</strain>
    </source>
</reference>
<accession>A0A167KTJ0</accession>
<dbReference type="EMBL" id="KV440993">
    <property type="protein sequence ID" value="OAD68839.1"/>
    <property type="molecule type" value="Genomic_DNA"/>
</dbReference>
<name>A0A167KTJ0_PHYB8</name>
<dbReference type="OrthoDB" id="2417874at2759"/>
<evidence type="ECO:0000313" key="2">
    <source>
        <dbReference type="Proteomes" id="UP000077315"/>
    </source>
</evidence>
<dbReference type="VEuPathDB" id="FungiDB:PHYBLDRAFT_149850"/>